<dbReference type="EMBL" id="MU826967">
    <property type="protein sequence ID" value="KAJ7369437.1"/>
    <property type="molecule type" value="Genomic_DNA"/>
</dbReference>
<organism evidence="7 8">
    <name type="scientific">Desmophyllum pertusum</name>
    <dbReference type="NCBI Taxonomy" id="174260"/>
    <lineage>
        <taxon>Eukaryota</taxon>
        <taxon>Metazoa</taxon>
        <taxon>Cnidaria</taxon>
        <taxon>Anthozoa</taxon>
        <taxon>Hexacorallia</taxon>
        <taxon>Scleractinia</taxon>
        <taxon>Caryophylliina</taxon>
        <taxon>Caryophylliidae</taxon>
        <taxon>Desmophyllum</taxon>
    </lineage>
</organism>
<evidence type="ECO:0000256" key="1">
    <source>
        <dbReference type="ARBA" id="ARBA00022729"/>
    </source>
</evidence>
<accession>A0A9W9YTY9</accession>
<dbReference type="InterPro" id="IPR042235">
    <property type="entry name" value="ZP-C_dom"/>
</dbReference>
<dbReference type="AlphaFoldDB" id="A0A9W9YTY9"/>
<reference evidence="7" key="1">
    <citation type="submission" date="2023-01" db="EMBL/GenBank/DDBJ databases">
        <title>Genome assembly of the deep-sea coral Lophelia pertusa.</title>
        <authorList>
            <person name="Herrera S."/>
            <person name="Cordes E."/>
        </authorList>
    </citation>
    <scope>NUCLEOTIDE SEQUENCE</scope>
    <source>
        <strain evidence="7">USNM1676648</strain>
        <tissue evidence="7">Polyp</tissue>
    </source>
</reference>
<evidence type="ECO:0000256" key="2">
    <source>
        <dbReference type="ARBA" id="ARBA00023157"/>
    </source>
</evidence>
<feature type="signal peptide" evidence="5">
    <location>
        <begin position="1"/>
        <end position="19"/>
    </location>
</feature>
<keyword evidence="4" id="KW-1133">Transmembrane helix</keyword>
<sequence>MKNLILLVTFALVLQFVKGAHHLGPEGSVACNNDHTVNINITNVDDLGEWTTTEWRLQSSDQCEPTFGDGAVNYVNLPLPNCSFSSEQLNGSIKYVLKVIAQKTAGDANGQLRAYDHLYYVTCDYDNQNTSTASFVRSRTGTTTSPVCTAFFTFTLGVFSDAAFNTAVSSPVALNQTLHFKAEVVTQSGAPNLDLFPVECYSSKSDNPDSTVGRFTLIKDGCGNNAESQDLYDTLSYSCSNNTKTETFTIRSFRYFGADAGAFVYIHCDLRVCLADHADSRCECPSVSECDPASRKRRSVGDIVDEEQVYHVVRGPYFYKEEEEEEAEEEEAESDEQDEPQSFSTNLTIIVAVSGVVAIAMMVCGTVYLVVRSRNRRRLHGDLNVVT</sequence>
<evidence type="ECO:0000256" key="3">
    <source>
        <dbReference type="SAM" id="MobiDB-lite"/>
    </source>
</evidence>
<keyword evidence="4" id="KW-0812">Transmembrane</keyword>
<evidence type="ECO:0000313" key="8">
    <source>
        <dbReference type="Proteomes" id="UP001163046"/>
    </source>
</evidence>
<evidence type="ECO:0000256" key="4">
    <source>
        <dbReference type="SAM" id="Phobius"/>
    </source>
</evidence>
<evidence type="ECO:0000259" key="6">
    <source>
        <dbReference type="PROSITE" id="PS51034"/>
    </source>
</evidence>
<feature type="transmembrane region" description="Helical" evidence="4">
    <location>
        <begin position="347"/>
        <end position="371"/>
    </location>
</feature>
<dbReference type="InterPro" id="IPR001507">
    <property type="entry name" value="ZP_dom"/>
</dbReference>
<feature type="region of interest" description="Disordered" evidence="3">
    <location>
        <begin position="321"/>
        <end position="341"/>
    </location>
</feature>
<keyword evidence="4" id="KW-0472">Membrane</keyword>
<keyword evidence="8" id="KW-1185">Reference proteome</keyword>
<dbReference type="PROSITE" id="PS51034">
    <property type="entry name" value="ZP_2"/>
    <property type="match status" value="1"/>
</dbReference>
<comment type="caution">
    <text evidence="7">The sequence shown here is derived from an EMBL/GenBank/DDBJ whole genome shotgun (WGS) entry which is preliminary data.</text>
</comment>
<feature type="domain" description="ZP" evidence="6">
    <location>
        <begin position="30"/>
        <end position="289"/>
    </location>
</feature>
<name>A0A9W9YTY9_9CNID</name>
<evidence type="ECO:0000313" key="7">
    <source>
        <dbReference type="EMBL" id="KAJ7369437.1"/>
    </source>
</evidence>
<dbReference type="PANTHER" id="PTHR14002:SF43">
    <property type="entry name" value="DELTA-LIKE PROTEIN"/>
    <property type="match status" value="1"/>
</dbReference>
<keyword evidence="2" id="KW-1015">Disulfide bond</keyword>
<dbReference type="Proteomes" id="UP001163046">
    <property type="component" value="Unassembled WGS sequence"/>
</dbReference>
<protein>
    <recommendedName>
        <fullName evidence="6">ZP domain-containing protein</fullName>
    </recommendedName>
</protein>
<dbReference type="InterPro" id="IPR055355">
    <property type="entry name" value="ZP-C"/>
</dbReference>
<evidence type="ECO:0000256" key="5">
    <source>
        <dbReference type="SAM" id="SignalP"/>
    </source>
</evidence>
<feature type="compositionally biased region" description="Acidic residues" evidence="3">
    <location>
        <begin position="321"/>
        <end position="339"/>
    </location>
</feature>
<gene>
    <name evidence="7" type="ORF">OS493_039005</name>
</gene>
<dbReference type="PANTHER" id="PTHR14002">
    <property type="entry name" value="ENDOGLIN/TGF-BETA RECEPTOR TYPE III"/>
    <property type="match status" value="1"/>
</dbReference>
<proteinExistence type="predicted"/>
<keyword evidence="1 5" id="KW-0732">Signal</keyword>
<feature type="chain" id="PRO_5040954131" description="ZP domain-containing protein" evidence="5">
    <location>
        <begin position="20"/>
        <end position="387"/>
    </location>
</feature>
<dbReference type="OrthoDB" id="5979900at2759"/>
<dbReference type="Gene3D" id="2.60.40.4100">
    <property type="entry name" value="Zona pellucida, ZP-C domain"/>
    <property type="match status" value="1"/>
</dbReference>
<dbReference type="SMART" id="SM00241">
    <property type="entry name" value="ZP"/>
    <property type="match status" value="1"/>
</dbReference>
<dbReference type="Pfam" id="PF00100">
    <property type="entry name" value="Zona_pellucida"/>
    <property type="match status" value="1"/>
</dbReference>